<comment type="caution">
    <text evidence="1">The sequence shown here is derived from an EMBL/GenBank/DDBJ whole genome shotgun (WGS) entry which is preliminary data.</text>
</comment>
<proteinExistence type="predicted"/>
<keyword evidence="2" id="KW-1185">Reference proteome</keyword>
<protein>
    <submittedName>
        <fullName evidence="1">Uncharacterized protein</fullName>
    </submittedName>
</protein>
<organism evidence="1 2">
    <name type="scientific">Aspergillus melleus</name>
    <dbReference type="NCBI Taxonomy" id="138277"/>
    <lineage>
        <taxon>Eukaryota</taxon>
        <taxon>Fungi</taxon>
        <taxon>Dikarya</taxon>
        <taxon>Ascomycota</taxon>
        <taxon>Pezizomycotina</taxon>
        <taxon>Eurotiomycetes</taxon>
        <taxon>Eurotiomycetidae</taxon>
        <taxon>Eurotiales</taxon>
        <taxon>Aspergillaceae</taxon>
        <taxon>Aspergillus</taxon>
        <taxon>Aspergillus subgen. Circumdati</taxon>
    </lineage>
</organism>
<evidence type="ECO:0000313" key="1">
    <source>
        <dbReference type="EMBL" id="KAK1148547.1"/>
    </source>
</evidence>
<accession>A0ACC3BD89</accession>
<sequence length="495" mass="57038">MAASEENVNETREFSSDLPLEMIDMIFSYVEEIGDIHDWYRFSLVNHSWYFAVTPRLYHTFINNGDMEDRESLWQFMRTVVEMPNLAKHVKVVNLLHCLKYSGPRSVPLAKRLCDDYLPALKQGMYESGIDYYEPEEVLDALRADDRRPIIAMILACVTDLESLTMHVTYNDKYLRAIAENAAIPTTSDYFDNDRRKKFAFKQLKHLSLDTDDQPIRRLPLQVDRYQPFIYFPQLCEMTLLCTYLDPSLYSSELSDNESAIAHLTRVTIDLHRETLLEDFLRFLDKVSSLTSLCVGFTSTPRSEWALHGPAALWNRLIEFKSTLETLDLCGANIERNRHDTPIFCPPLKEFTRLKSLSIGTDLLLGNCRKHQAPFKLMNHVPRGLDFLGLYGDAGSDRGDWLVPDVDTQLELLAMGREPKVIHVDGYGKRCWPVLPVDKLKIVCRQKRIEYSIERLGRGGSGSKFAESSHRHARPHNLRMEPISLQLLETSSPQD</sequence>
<reference evidence="1 2" key="1">
    <citation type="journal article" date="2023" name="ACS Omega">
        <title>Identification of the Neoaspergillic Acid Biosynthesis Gene Cluster by Establishing an In Vitro CRISPR-Ribonucleoprotein Genetic System in Aspergillus melleus.</title>
        <authorList>
            <person name="Yuan B."/>
            <person name="Grau M.F."/>
            <person name="Murata R.M."/>
            <person name="Torok T."/>
            <person name="Venkateswaran K."/>
            <person name="Stajich J.E."/>
            <person name="Wang C.C.C."/>
        </authorList>
    </citation>
    <scope>NUCLEOTIDE SEQUENCE [LARGE SCALE GENOMIC DNA]</scope>
    <source>
        <strain evidence="1 2">IMV 1140</strain>
    </source>
</reference>
<dbReference type="Proteomes" id="UP001177260">
    <property type="component" value="Unassembled WGS sequence"/>
</dbReference>
<evidence type="ECO:0000313" key="2">
    <source>
        <dbReference type="Proteomes" id="UP001177260"/>
    </source>
</evidence>
<dbReference type="EMBL" id="JAOPJF010000007">
    <property type="protein sequence ID" value="KAK1148547.1"/>
    <property type="molecule type" value="Genomic_DNA"/>
</dbReference>
<gene>
    <name evidence="1" type="ORF">N8T08_009553</name>
</gene>
<name>A0ACC3BD89_9EURO</name>